<sequence length="345" mass="38878">MSIIQTELLEMVKIMEMHRQNQIRREEETEAEIANMKKNYYSEEETEAEKFPPVMLPPKQPTLLSSLPSLGYESRKENEMKNLGGKVAESESKPKKTPQLQPPMLSQPPPCPLPSPPHSPSPPPPPPPEFEENNGEKMESSDWSFGKQDDDTPPSQPPPPPLLGIQPTGKGTMDSMRDQVGKNQYEQRSTLLQITEDQRRFSKKTAPLVDRQKEEILGFCKNGLKRDKWAAINTLGSQNAEHTMDLMGNVFNLSPNLIVSAMILTTKVKQRLDPRYFHVTLSTRQLSLILQSHTFVFLLHIELQSATSYPTTKPTALMLEALASPNLAFKTLVSRDNTITVCHLV</sequence>
<evidence type="ECO:0000313" key="3">
    <source>
        <dbReference type="Proteomes" id="UP000235145"/>
    </source>
</evidence>
<name>A0A9R1UCP2_LACSA</name>
<proteinExistence type="predicted"/>
<protein>
    <submittedName>
        <fullName evidence="2">Uncharacterized protein</fullName>
    </submittedName>
</protein>
<evidence type="ECO:0000256" key="1">
    <source>
        <dbReference type="SAM" id="MobiDB-lite"/>
    </source>
</evidence>
<dbReference type="AlphaFoldDB" id="A0A9R1UCP2"/>
<comment type="caution">
    <text evidence="2">The sequence shown here is derived from an EMBL/GenBank/DDBJ whole genome shotgun (WGS) entry which is preliminary data.</text>
</comment>
<keyword evidence="3" id="KW-1185">Reference proteome</keyword>
<dbReference type="EMBL" id="NBSK02000009">
    <property type="protein sequence ID" value="KAJ0184728.1"/>
    <property type="molecule type" value="Genomic_DNA"/>
</dbReference>
<accession>A0A9R1UCP2</accession>
<feature type="compositionally biased region" description="Pro residues" evidence="1">
    <location>
        <begin position="105"/>
        <end position="128"/>
    </location>
</feature>
<feature type="region of interest" description="Disordered" evidence="1">
    <location>
        <begin position="35"/>
        <end position="176"/>
    </location>
</feature>
<dbReference type="Proteomes" id="UP000235145">
    <property type="component" value="Unassembled WGS sequence"/>
</dbReference>
<evidence type="ECO:0000313" key="2">
    <source>
        <dbReference type="EMBL" id="KAJ0184728.1"/>
    </source>
</evidence>
<gene>
    <name evidence="2" type="ORF">LSAT_V11C900491770</name>
</gene>
<reference evidence="2 3" key="1">
    <citation type="journal article" date="2017" name="Nat. Commun.">
        <title>Genome assembly with in vitro proximity ligation data and whole-genome triplication in lettuce.</title>
        <authorList>
            <person name="Reyes-Chin-Wo S."/>
            <person name="Wang Z."/>
            <person name="Yang X."/>
            <person name="Kozik A."/>
            <person name="Arikit S."/>
            <person name="Song C."/>
            <person name="Xia L."/>
            <person name="Froenicke L."/>
            <person name="Lavelle D.O."/>
            <person name="Truco M.J."/>
            <person name="Xia R."/>
            <person name="Zhu S."/>
            <person name="Xu C."/>
            <person name="Xu H."/>
            <person name="Xu X."/>
            <person name="Cox K."/>
            <person name="Korf I."/>
            <person name="Meyers B.C."/>
            <person name="Michelmore R.W."/>
        </authorList>
    </citation>
    <scope>NUCLEOTIDE SEQUENCE [LARGE SCALE GENOMIC DNA]</scope>
    <source>
        <strain evidence="3">cv. Salinas</strain>
        <tissue evidence="2">Seedlings</tissue>
    </source>
</reference>
<organism evidence="2 3">
    <name type="scientific">Lactuca sativa</name>
    <name type="common">Garden lettuce</name>
    <dbReference type="NCBI Taxonomy" id="4236"/>
    <lineage>
        <taxon>Eukaryota</taxon>
        <taxon>Viridiplantae</taxon>
        <taxon>Streptophyta</taxon>
        <taxon>Embryophyta</taxon>
        <taxon>Tracheophyta</taxon>
        <taxon>Spermatophyta</taxon>
        <taxon>Magnoliopsida</taxon>
        <taxon>eudicotyledons</taxon>
        <taxon>Gunneridae</taxon>
        <taxon>Pentapetalae</taxon>
        <taxon>asterids</taxon>
        <taxon>campanulids</taxon>
        <taxon>Asterales</taxon>
        <taxon>Asteraceae</taxon>
        <taxon>Cichorioideae</taxon>
        <taxon>Cichorieae</taxon>
        <taxon>Lactucinae</taxon>
        <taxon>Lactuca</taxon>
    </lineage>
</organism>